<evidence type="ECO:0000256" key="1">
    <source>
        <dbReference type="ARBA" id="ARBA00004123"/>
    </source>
</evidence>
<evidence type="ECO:0000256" key="6">
    <source>
        <dbReference type="ARBA" id="ARBA00022801"/>
    </source>
</evidence>
<dbReference type="PANTHER" id="PTHR23240:SF8">
    <property type="entry name" value="PROTEIN ARTEMIS"/>
    <property type="match status" value="1"/>
</dbReference>
<keyword evidence="8" id="KW-0233">DNA recombination</keyword>
<keyword evidence="10" id="KW-0539">Nucleus</keyword>
<dbReference type="OrthoDB" id="262529at2759"/>
<evidence type="ECO:0000256" key="12">
    <source>
        <dbReference type="ARBA" id="ARBA00042677"/>
    </source>
</evidence>
<dbReference type="AlphaFoldDB" id="A0A9Q1GE60"/>
<dbReference type="CDD" id="cd16297">
    <property type="entry name" value="artemis-SNM1C-like_MBL-fold"/>
    <property type="match status" value="1"/>
</dbReference>
<name>A0A9Q1GE60_SYNKA</name>
<feature type="compositionally biased region" description="Low complexity" evidence="13">
    <location>
        <begin position="564"/>
        <end position="574"/>
    </location>
</feature>
<feature type="compositionally biased region" description="Polar residues" evidence="13">
    <location>
        <begin position="629"/>
        <end position="659"/>
    </location>
</feature>
<dbReference type="Gene3D" id="3.40.50.12650">
    <property type="match status" value="1"/>
</dbReference>
<evidence type="ECO:0000313" key="16">
    <source>
        <dbReference type="Proteomes" id="UP001152622"/>
    </source>
</evidence>
<evidence type="ECO:0000256" key="3">
    <source>
        <dbReference type="ARBA" id="ARBA00022722"/>
    </source>
</evidence>
<keyword evidence="5" id="KW-0227">DNA damage</keyword>
<dbReference type="PANTHER" id="PTHR23240">
    <property type="entry name" value="DNA CROSS-LINK REPAIR PROTEIN PSO2/SNM1-RELATED"/>
    <property type="match status" value="1"/>
</dbReference>
<evidence type="ECO:0000256" key="2">
    <source>
        <dbReference type="ARBA" id="ARBA00010304"/>
    </source>
</evidence>
<comment type="subcellular location">
    <subcellularLocation>
        <location evidence="1">Nucleus</location>
    </subcellularLocation>
</comment>
<dbReference type="GO" id="GO:0004519">
    <property type="term" value="F:endonuclease activity"/>
    <property type="evidence" value="ECO:0007669"/>
    <property type="project" value="UniProtKB-KW"/>
</dbReference>
<dbReference type="Gene3D" id="3.60.15.10">
    <property type="entry name" value="Ribonuclease Z/Hydroxyacylglutathione hydrolase-like"/>
    <property type="match status" value="1"/>
</dbReference>
<reference evidence="15" key="1">
    <citation type="journal article" date="2023" name="Science">
        <title>Genome structures resolve the early diversification of teleost fishes.</title>
        <authorList>
            <person name="Parey E."/>
            <person name="Louis A."/>
            <person name="Montfort J."/>
            <person name="Bouchez O."/>
            <person name="Roques C."/>
            <person name="Iampietro C."/>
            <person name="Lluch J."/>
            <person name="Castinel A."/>
            <person name="Donnadieu C."/>
            <person name="Desvignes T."/>
            <person name="Floi Bucao C."/>
            <person name="Jouanno E."/>
            <person name="Wen M."/>
            <person name="Mejri S."/>
            <person name="Dirks R."/>
            <person name="Jansen H."/>
            <person name="Henkel C."/>
            <person name="Chen W.J."/>
            <person name="Zahm M."/>
            <person name="Cabau C."/>
            <person name="Klopp C."/>
            <person name="Thompson A.W."/>
            <person name="Robinson-Rechavi M."/>
            <person name="Braasch I."/>
            <person name="Lecointre G."/>
            <person name="Bobe J."/>
            <person name="Postlethwait J.H."/>
            <person name="Berthelot C."/>
            <person name="Roest Crollius H."/>
            <person name="Guiguen Y."/>
        </authorList>
    </citation>
    <scope>NUCLEOTIDE SEQUENCE</scope>
    <source>
        <strain evidence="15">WJC10195</strain>
    </source>
</reference>
<evidence type="ECO:0000313" key="15">
    <source>
        <dbReference type="EMBL" id="KAJ8381880.1"/>
    </source>
</evidence>
<comment type="caution">
    <text evidence="15">The sequence shown here is derived from an EMBL/GenBank/DDBJ whole genome shotgun (WGS) entry which is preliminary data.</text>
</comment>
<feature type="region of interest" description="Disordered" evidence="13">
    <location>
        <begin position="441"/>
        <end position="514"/>
    </location>
</feature>
<evidence type="ECO:0000256" key="10">
    <source>
        <dbReference type="ARBA" id="ARBA00023242"/>
    </source>
</evidence>
<dbReference type="GO" id="GO:0035312">
    <property type="term" value="F:5'-3' DNA exonuclease activity"/>
    <property type="evidence" value="ECO:0007669"/>
    <property type="project" value="TreeGrafter"/>
</dbReference>
<dbReference type="SUPFAM" id="SSF56281">
    <property type="entry name" value="Metallo-hydrolase/oxidoreductase"/>
    <property type="match status" value="1"/>
</dbReference>
<dbReference type="InterPro" id="IPR011084">
    <property type="entry name" value="DRMBL"/>
</dbReference>
<protein>
    <recommendedName>
        <fullName evidence="11">Protein artemis</fullName>
    </recommendedName>
    <alternativeName>
        <fullName evidence="12">DNA cross-link repair 1C protein</fullName>
    </alternativeName>
</protein>
<dbReference type="FunFam" id="3.40.50.12650:FF:000002">
    <property type="entry name" value="DNA cross-link repair 1C"/>
    <property type="match status" value="1"/>
</dbReference>
<gene>
    <name evidence="15" type="ORF">SKAU_G00026580</name>
</gene>
<dbReference type="FunFam" id="3.60.15.10:FF:000018">
    <property type="entry name" value="DNA cross-link repair 1C"/>
    <property type="match status" value="1"/>
</dbReference>
<evidence type="ECO:0000256" key="7">
    <source>
        <dbReference type="ARBA" id="ARBA00022839"/>
    </source>
</evidence>
<evidence type="ECO:0000256" key="8">
    <source>
        <dbReference type="ARBA" id="ARBA00023172"/>
    </source>
</evidence>
<keyword evidence="4" id="KW-0255">Endonuclease</keyword>
<dbReference type="EMBL" id="JAINUF010000001">
    <property type="protein sequence ID" value="KAJ8381880.1"/>
    <property type="molecule type" value="Genomic_DNA"/>
</dbReference>
<dbReference type="GO" id="GO:0006303">
    <property type="term" value="P:double-strand break repair via nonhomologous end joining"/>
    <property type="evidence" value="ECO:0007669"/>
    <property type="project" value="TreeGrafter"/>
</dbReference>
<keyword evidence="7" id="KW-0269">Exonuclease</keyword>
<keyword evidence="6" id="KW-0378">Hydrolase</keyword>
<dbReference type="Pfam" id="PF07522">
    <property type="entry name" value="DRMBL"/>
    <property type="match status" value="1"/>
</dbReference>
<dbReference type="Proteomes" id="UP001152622">
    <property type="component" value="Chromosome 1"/>
</dbReference>
<organism evidence="15 16">
    <name type="scientific">Synaphobranchus kaupii</name>
    <name type="common">Kaup's arrowtooth eel</name>
    <dbReference type="NCBI Taxonomy" id="118154"/>
    <lineage>
        <taxon>Eukaryota</taxon>
        <taxon>Metazoa</taxon>
        <taxon>Chordata</taxon>
        <taxon>Craniata</taxon>
        <taxon>Vertebrata</taxon>
        <taxon>Euteleostomi</taxon>
        <taxon>Actinopterygii</taxon>
        <taxon>Neopterygii</taxon>
        <taxon>Teleostei</taxon>
        <taxon>Anguilliformes</taxon>
        <taxon>Synaphobranchidae</taxon>
        <taxon>Synaphobranchus</taxon>
    </lineage>
</organism>
<keyword evidence="9" id="KW-0234">DNA repair</keyword>
<evidence type="ECO:0000256" key="4">
    <source>
        <dbReference type="ARBA" id="ARBA00022759"/>
    </source>
</evidence>
<evidence type="ECO:0000256" key="13">
    <source>
        <dbReference type="SAM" id="MobiDB-lite"/>
    </source>
</evidence>
<keyword evidence="3" id="KW-0540">Nuclease</keyword>
<feature type="region of interest" description="Disordered" evidence="13">
    <location>
        <begin position="529"/>
        <end position="582"/>
    </location>
</feature>
<dbReference type="GO" id="GO:0005634">
    <property type="term" value="C:nucleus"/>
    <property type="evidence" value="ECO:0007669"/>
    <property type="project" value="UniProtKB-SubCell"/>
</dbReference>
<dbReference type="GO" id="GO:0000723">
    <property type="term" value="P:telomere maintenance"/>
    <property type="evidence" value="ECO:0007669"/>
    <property type="project" value="TreeGrafter"/>
</dbReference>
<dbReference type="GO" id="GO:0036297">
    <property type="term" value="P:interstrand cross-link repair"/>
    <property type="evidence" value="ECO:0007669"/>
    <property type="project" value="TreeGrafter"/>
</dbReference>
<dbReference type="GO" id="GO:0003684">
    <property type="term" value="F:damaged DNA binding"/>
    <property type="evidence" value="ECO:0007669"/>
    <property type="project" value="TreeGrafter"/>
</dbReference>
<keyword evidence="16" id="KW-1185">Reference proteome</keyword>
<sequence>MSSFGGRMKEYPNISLDRFDRDNLHARAYFLSHCHKDHMKGLKGPLLKRKLKFSLTVKLYCSPVTKELLLNNPKYWFWEDHIVALEVDNPTQISLVDEISGEKEDIVVTLLPAGHCPGSVMFLIEGNQGTVLYTGDFRLAKGEVARMEFLHSGGRVKDIKSVYVDSTFFDPSFFQIPSREACLNGIRELVGDWIARGPHHVVWLNCKAAYGYEYLFTNLSEEFGRQIHVNNMDMFRRMPEILCHVTTERMTQIHACRHPKDEEFLRGSRLPCGSTAPNGTPLNIISIKPSTMWFGERTRKANVVVKTGASSYRACFSFHSSYSEIEDFLSYICPVNIYANVIPLGRTLDNVKEILKPLCREHSRSGAIIYKPLGTLKRAKVENTSVDSSEDELFEAEELTPWRRKKPLPKSLKPLSPEERVPTNCQEDLCLELHPVQQNGNYIDCTESNDDDDEEEQEGEPTEQQMATDKSSNDHATKSSDGQSPVCSPPRESAEGSVVQHKMVGVASPKSEPPKWEAFFTADSVLTDEGSELESSQNSRALSVERPGPWSPNLFSDSDDDSTHISSQSTHISDPGTDGLSQVDTVLLTPEKRIVELLRNQQDIHKANLQGNHTTWDRDTGCFHDGNWPPQTGSPEKSESQMSSDFEISSTPDSHIPTT</sequence>
<evidence type="ECO:0000256" key="5">
    <source>
        <dbReference type="ARBA" id="ARBA00022763"/>
    </source>
</evidence>
<evidence type="ECO:0000256" key="9">
    <source>
        <dbReference type="ARBA" id="ARBA00023204"/>
    </source>
</evidence>
<evidence type="ECO:0000259" key="14">
    <source>
        <dbReference type="Pfam" id="PF07522"/>
    </source>
</evidence>
<dbReference type="InterPro" id="IPR036866">
    <property type="entry name" value="RibonucZ/Hydroxyglut_hydro"/>
</dbReference>
<comment type="similarity">
    <text evidence="2">Belongs to the DNA repair metallo-beta-lactamase (DRMBL) family.</text>
</comment>
<feature type="region of interest" description="Disordered" evidence="13">
    <location>
        <begin position="611"/>
        <end position="659"/>
    </location>
</feature>
<feature type="domain" description="DNA repair metallo-beta-lactamase" evidence="14">
    <location>
        <begin position="240"/>
        <end position="343"/>
    </location>
</feature>
<dbReference type="GO" id="GO:0006310">
    <property type="term" value="P:DNA recombination"/>
    <property type="evidence" value="ECO:0007669"/>
    <property type="project" value="UniProtKB-KW"/>
</dbReference>
<feature type="compositionally biased region" description="Acidic residues" evidence="13">
    <location>
        <begin position="447"/>
        <end position="461"/>
    </location>
</feature>
<evidence type="ECO:0000256" key="11">
    <source>
        <dbReference type="ARBA" id="ARBA00039759"/>
    </source>
</evidence>
<proteinExistence type="inferred from homology"/>
<accession>A0A9Q1GE60</accession>